<dbReference type="EMBL" id="LTAZ01000013">
    <property type="protein sequence ID" value="KYH24434.1"/>
    <property type="molecule type" value="Genomic_DNA"/>
</dbReference>
<dbReference type="PATRIC" id="fig|1008153.3.peg.3598"/>
<dbReference type="AlphaFoldDB" id="A0A151AA11"/>
<keyword evidence="2" id="KW-1185">Reference proteome</keyword>
<evidence type="ECO:0008006" key="3">
    <source>
        <dbReference type="Google" id="ProtNLM"/>
    </source>
</evidence>
<dbReference type="SUPFAM" id="SSF88723">
    <property type="entry name" value="PIN domain-like"/>
    <property type="match status" value="1"/>
</dbReference>
<dbReference type="Proteomes" id="UP000075321">
    <property type="component" value="Unassembled WGS sequence"/>
</dbReference>
<comment type="caution">
    <text evidence="1">The sequence shown here is derived from an EMBL/GenBank/DDBJ whole genome shotgun (WGS) entry which is preliminary data.</text>
</comment>
<protein>
    <recommendedName>
        <fullName evidence="3">PIN domain-containing protein</fullName>
    </recommendedName>
</protein>
<name>A0A151AA11_9EURY</name>
<evidence type="ECO:0000313" key="2">
    <source>
        <dbReference type="Proteomes" id="UP000075321"/>
    </source>
</evidence>
<reference evidence="1 2" key="1">
    <citation type="submission" date="2016-02" db="EMBL/GenBank/DDBJ databases">
        <title>Genome sequence of Halalkalicoccus paucihalophilus DSM 24557.</title>
        <authorList>
            <person name="Poehlein A."/>
            <person name="Daniel R."/>
        </authorList>
    </citation>
    <scope>NUCLEOTIDE SEQUENCE [LARGE SCALE GENOMIC DNA]</scope>
    <source>
        <strain evidence="1 2">DSM 24557</strain>
    </source>
</reference>
<evidence type="ECO:0000313" key="1">
    <source>
        <dbReference type="EMBL" id="KYH24434.1"/>
    </source>
</evidence>
<organism evidence="1 2">
    <name type="scientific">Halalkalicoccus paucihalophilus</name>
    <dbReference type="NCBI Taxonomy" id="1008153"/>
    <lineage>
        <taxon>Archaea</taxon>
        <taxon>Methanobacteriati</taxon>
        <taxon>Methanobacteriota</taxon>
        <taxon>Stenosarchaea group</taxon>
        <taxon>Halobacteria</taxon>
        <taxon>Halobacteriales</taxon>
        <taxon>Halococcaceae</taxon>
        <taxon>Halalkalicoccus</taxon>
    </lineage>
</organism>
<dbReference type="OrthoDB" id="191926at2157"/>
<gene>
    <name evidence="1" type="ORF">HAPAU_34170</name>
</gene>
<dbReference type="InterPro" id="IPR029060">
    <property type="entry name" value="PIN-like_dom_sf"/>
</dbReference>
<accession>A0A151AA11</accession>
<sequence length="85" mass="9836">MQNFMDAKQIHWYEKTTESSVRAGFTLAAETNIEGWDGYYAQVAREEGIETVLTLDDDFKQIDEFTAKVILSPEEFITLNQYLGY</sequence>
<proteinExistence type="predicted"/>